<reference evidence="4" key="1">
    <citation type="submission" date="2016-10" db="EMBL/GenBank/DDBJ databases">
        <authorList>
            <person name="Varghese N."/>
            <person name="Submissions S."/>
        </authorList>
    </citation>
    <scope>NUCLEOTIDE SEQUENCE [LARGE SCALE GENOMIC DNA]</scope>
    <source>
        <strain evidence="4">DSM 27981</strain>
    </source>
</reference>
<name>A0A1I2B2M5_9BURK</name>
<dbReference type="AlphaFoldDB" id="A0A1I2B2M5"/>
<evidence type="ECO:0000313" key="3">
    <source>
        <dbReference type="EMBL" id="SFE50451.1"/>
    </source>
</evidence>
<organism evidence="3 4">
    <name type="scientific">Paracidovorax wautersii</name>
    <dbReference type="NCBI Taxonomy" id="1177982"/>
    <lineage>
        <taxon>Bacteria</taxon>
        <taxon>Pseudomonadati</taxon>
        <taxon>Pseudomonadota</taxon>
        <taxon>Betaproteobacteria</taxon>
        <taxon>Burkholderiales</taxon>
        <taxon>Comamonadaceae</taxon>
        <taxon>Paracidovorax</taxon>
    </lineage>
</organism>
<dbReference type="RefSeq" id="WP_092938154.1">
    <property type="nucleotide sequence ID" value="NZ_FONX01000002.1"/>
</dbReference>
<feature type="compositionally biased region" description="Low complexity" evidence="1">
    <location>
        <begin position="131"/>
        <end position="148"/>
    </location>
</feature>
<protein>
    <recommendedName>
        <fullName evidence="5">Glycerate kinase</fullName>
    </recommendedName>
</protein>
<feature type="transmembrane region" description="Helical" evidence="2">
    <location>
        <begin position="29"/>
        <end position="47"/>
    </location>
</feature>
<keyword evidence="2" id="KW-0812">Transmembrane</keyword>
<proteinExistence type="predicted"/>
<keyword evidence="2" id="KW-1133">Transmembrane helix</keyword>
<accession>A0A1I2B2M5</accession>
<dbReference type="STRING" id="1177982.SAMN04489711_102383"/>
<evidence type="ECO:0000256" key="1">
    <source>
        <dbReference type="SAM" id="MobiDB-lite"/>
    </source>
</evidence>
<evidence type="ECO:0000313" key="4">
    <source>
        <dbReference type="Proteomes" id="UP000199119"/>
    </source>
</evidence>
<sequence length="148" mass="16466">MNFRKYLVPAGILLLVGLAWRSYGWQGVFAVGGGLMMWALLHFTRLMNVMNKAAQRPIGHVGSAVMLNARLREGVNLMHVVAMTRSLGQPQSPEGEDPEIFRWTDGTQSHVTCEFRRGRLARWELVRPAADDAAPQTPQQQAQPAAET</sequence>
<evidence type="ECO:0000256" key="2">
    <source>
        <dbReference type="SAM" id="Phobius"/>
    </source>
</evidence>
<dbReference type="Proteomes" id="UP000199119">
    <property type="component" value="Unassembled WGS sequence"/>
</dbReference>
<evidence type="ECO:0008006" key="5">
    <source>
        <dbReference type="Google" id="ProtNLM"/>
    </source>
</evidence>
<dbReference type="OrthoDB" id="8907926at2"/>
<dbReference type="EMBL" id="FONX01000002">
    <property type="protein sequence ID" value="SFE50451.1"/>
    <property type="molecule type" value="Genomic_DNA"/>
</dbReference>
<keyword evidence="2" id="KW-0472">Membrane</keyword>
<keyword evidence="4" id="KW-1185">Reference proteome</keyword>
<gene>
    <name evidence="3" type="ORF">SAMN04489711_102383</name>
</gene>
<feature type="region of interest" description="Disordered" evidence="1">
    <location>
        <begin position="127"/>
        <end position="148"/>
    </location>
</feature>